<dbReference type="EMBL" id="KN411003">
    <property type="protein sequence ID" value="KHG18628.1"/>
    <property type="molecule type" value="Genomic_DNA"/>
</dbReference>
<dbReference type="Proteomes" id="UP000032142">
    <property type="component" value="Unassembled WGS sequence"/>
</dbReference>
<gene>
    <name evidence="1" type="ORF">F383_26234</name>
</gene>
<evidence type="ECO:0000313" key="2">
    <source>
        <dbReference type="Proteomes" id="UP000032142"/>
    </source>
</evidence>
<keyword evidence="2" id="KW-1185">Reference proteome</keyword>
<evidence type="ECO:0000313" key="1">
    <source>
        <dbReference type="EMBL" id="KHG18628.1"/>
    </source>
</evidence>
<accession>A0A0B0NVT7</accession>
<organism evidence="1 2">
    <name type="scientific">Gossypium arboreum</name>
    <name type="common">Tree cotton</name>
    <name type="synonym">Gossypium nanking</name>
    <dbReference type="NCBI Taxonomy" id="29729"/>
    <lineage>
        <taxon>Eukaryota</taxon>
        <taxon>Viridiplantae</taxon>
        <taxon>Streptophyta</taxon>
        <taxon>Embryophyta</taxon>
        <taxon>Tracheophyta</taxon>
        <taxon>Spermatophyta</taxon>
        <taxon>Magnoliopsida</taxon>
        <taxon>eudicotyledons</taxon>
        <taxon>Gunneridae</taxon>
        <taxon>Pentapetalae</taxon>
        <taxon>rosids</taxon>
        <taxon>malvids</taxon>
        <taxon>Malvales</taxon>
        <taxon>Malvaceae</taxon>
        <taxon>Malvoideae</taxon>
        <taxon>Gossypium</taxon>
    </lineage>
</organism>
<sequence>MQWIEPKLQDTVDWKETTSTRRVPKQIKTWQDRASLVFLESLCSMPVAR</sequence>
<name>A0A0B0NVT7_GOSAR</name>
<proteinExistence type="predicted"/>
<dbReference type="AlphaFoldDB" id="A0A0B0NVT7"/>
<reference evidence="2" key="1">
    <citation type="submission" date="2014-09" db="EMBL/GenBank/DDBJ databases">
        <authorList>
            <person name="Mudge J."/>
            <person name="Ramaraj T."/>
            <person name="Lindquist I.E."/>
            <person name="Bharti A.K."/>
            <person name="Sundararajan A."/>
            <person name="Cameron C.T."/>
            <person name="Woodward J.E."/>
            <person name="May G.D."/>
            <person name="Brubaker C."/>
            <person name="Broadhvest J."/>
            <person name="Wilkins T.A."/>
        </authorList>
    </citation>
    <scope>NUCLEOTIDE SEQUENCE</scope>
    <source>
        <strain evidence="2">cv. AKA8401</strain>
    </source>
</reference>
<protein>
    <submittedName>
        <fullName evidence="1">Porphobilinogen deaminase</fullName>
    </submittedName>
</protein>